<sequence>MARFDVYALKRGGALVVDCQADLLDGLKTRVVAPLIVESQAPKPARRLNPVFEIGGEHYVLMVQLLSAVELRELGAKVVSLEEDGDTVLNALDFLLTGV</sequence>
<evidence type="ECO:0000256" key="6">
    <source>
        <dbReference type="ARBA" id="ARBA00029628"/>
    </source>
</evidence>
<protein>
    <recommendedName>
        <fullName evidence="2">Toxin CcdB</fullName>
    </recommendedName>
    <alternativeName>
        <fullName evidence="7">Cytotoxic protein CcdB</fullName>
    </alternativeName>
    <alternativeName>
        <fullName evidence="6">Protein LetD</fullName>
    </alternativeName>
</protein>
<keyword evidence="3" id="KW-0678">Repressor</keyword>
<dbReference type="Pfam" id="PF01845">
    <property type="entry name" value="CcdB"/>
    <property type="match status" value="1"/>
</dbReference>
<dbReference type="GO" id="GO:0006276">
    <property type="term" value="P:plasmid maintenance"/>
    <property type="evidence" value="ECO:0007669"/>
    <property type="project" value="InterPro"/>
</dbReference>
<dbReference type="InterPro" id="IPR011067">
    <property type="entry name" value="Plasmid_toxin/cell-grow_inhib"/>
</dbReference>
<evidence type="ECO:0000313" key="10">
    <source>
        <dbReference type="Proteomes" id="UP000430021"/>
    </source>
</evidence>
<dbReference type="Proteomes" id="UP000430021">
    <property type="component" value="Unassembled WGS sequence"/>
</dbReference>
<dbReference type="EMBL" id="WTYB01000002">
    <property type="protein sequence ID" value="MXP39063.1"/>
    <property type="molecule type" value="Genomic_DNA"/>
</dbReference>
<dbReference type="AlphaFoldDB" id="A0A6I4UNN7"/>
<dbReference type="Gene3D" id="2.30.30.110">
    <property type="match status" value="1"/>
</dbReference>
<dbReference type="SUPFAM" id="SSF50118">
    <property type="entry name" value="Cell growth inhibitor/plasmid maintenance toxic component"/>
    <property type="match status" value="1"/>
</dbReference>
<organism evidence="9 10">
    <name type="scientific">Erythrobacter ramosus</name>
    <dbReference type="NCBI Taxonomy" id="35811"/>
    <lineage>
        <taxon>Bacteria</taxon>
        <taxon>Pseudomonadati</taxon>
        <taxon>Pseudomonadota</taxon>
        <taxon>Alphaproteobacteria</taxon>
        <taxon>Sphingomonadales</taxon>
        <taxon>Erythrobacteraceae</taxon>
        <taxon>Erythrobacter/Porphyrobacter group</taxon>
        <taxon>Erythrobacter</taxon>
    </lineage>
</organism>
<reference evidence="9 10" key="1">
    <citation type="submission" date="2019-12" db="EMBL/GenBank/DDBJ databases">
        <title>Genomic-based taxomic classification of the family Erythrobacteraceae.</title>
        <authorList>
            <person name="Xu L."/>
        </authorList>
    </citation>
    <scope>NUCLEOTIDE SEQUENCE [LARGE SCALE GENOMIC DNA]</scope>
    <source>
        <strain evidence="9 10">JCM 10282</strain>
    </source>
</reference>
<evidence type="ECO:0000256" key="1">
    <source>
        <dbReference type="ARBA" id="ARBA00005230"/>
    </source>
</evidence>
<reference evidence="8 11" key="2">
    <citation type="submission" date="2020-08" db="EMBL/GenBank/DDBJ databases">
        <title>Genomic Encyclopedia of Type Strains, Phase IV (KMG-IV): sequencing the most valuable type-strain genomes for metagenomic binning, comparative biology and taxonomic classification.</title>
        <authorList>
            <person name="Goeker M."/>
        </authorList>
    </citation>
    <scope>NUCLEOTIDE SEQUENCE [LARGE SCALE GENOMIC DNA]</scope>
    <source>
        <strain evidence="8 11">DSM 8510</strain>
    </source>
</reference>
<evidence type="ECO:0000256" key="7">
    <source>
        <dbReference type="ARBA" id="ARBA00033135"/>
    </source>
</evidence>
<keyword evidence="11" id="KW-1185">Reference proteome</keyword>
<evidence type="ECO:0000313" key="9">
    <source>
        <dbReference type="EMBL" id="MXP39063.1"/>
    </source>
</evidence>
<evidence type="ECO:0000313" key="8">
    <source>
        <dbReference type="EMBL" id="MBB3775846.1"/>
    </source>
</evidence>
<evidence type="ECO:0000313" key="11">
    <source>
        <dbReference type="Proteomes" id="UP000548685"/>
    </source>
</evidence>
<evidence type="ECO:0000256" key="3">
    <source>
        <dbReference type="ARBA" id="ARBA00022491"/>
    </source>
</evidence>
<comment type="similarity">
    <text evidence="1">Belongs to the CcdB toxin family.</text>
</comment>
<dbReference type="Proteomes" id="UP000548685">
    <property type="component" value="Unassembled WGS sequence"/>
</dbReference>
<evidence type="ECO:0000256" key="2">
    <source>
        <dbReference type="ARBA" id="ARBA00015075"/>
    </source>
</evidence>
<evidence type="ECO:0000256" key="5">
    <source>
        <dbReference type="ARBA" id="ARBA00023163"/>
    </source>
</evidence>
<keyword evidence="4" id="KW-0805">Transcription regulation</keyword>
<dbReference type="RefSeq" id="WP_160761141.1">
    <property type="nucleotide sequence ID" value="NZ_BAAADZ010000010.1"/>
</dbReference>
<keyword evidence="5" id="KW-0804">Transcription</keyword>
<name>A0A6I4UNN7_9SPHN</name>
<gene>
    <name evidence="8" type="ORF">FHS52_001815</name>
    <name evidence="9" type="ORF">GRI59_10640</name>
</gene>
<dbReference type="InterPro" id="IPR002712">
    <property type="entry name" value="CcdB"/>
</dbReference>
<dbReference type="GO" id="GO:0008657">
    <property type="term" value="F:DNA topoisomerase type II (double strand cut, ATP-hydrolyzing) inhibitor activity"/>
    <property type="evidence" value="ECO:0007669"/>
    <property type="project" value="InterPro"/>
</dbReference>
<dbReference type="EMBL" id="JACICE010000002">
    <property type="protein sequence ID" value="MBB3775846.1"/>
    <property type="molecule type" value="Genomic_DNA"/>
</dbReference>
<comment type="caution">
    <text evidence="9">The sequence shown here is derived from an EMBL/GenBank/DDBJ whole genome shotgun (WGS) entry which is preliminary data.</text>
</comment>
<evidence type="ECO:0000256" key="4">
    <source>
        <dbReference type="ARBA" id="ARBA00023015"/>
    </source>
</evidence>
<dbReference type="OrthoDB" id="9813510at2"/>
<proteinExistence type="inferred from homology"/>
<accession>A0A6I4UNN7</accession>